<dbReference type="Proteomes" id="UP000239388">
    <property type="component" value="Unassembled WGS sequence"/>
</dbReference>
<dbReference type="GO" id="GO:0004674">
    <property type="term" value="F:protein serine/threonine kinase activity"/>
    <property type="evidence" value="ECO:0007669"/>
    <property type="project" value="TreeGrafter"/>
</dbReference>
<dbReference type="CDD" id="cd14014">
    <property type="entry name" value="STKc_PknB_like"/>
    <property type="match status" value="1"/>
</dbReference>
<keyword evidence="5" id="KW-1133">Transmembrane helix</keyword>
<evidence type="ECO:0000259" key="6">
    <source>
        <dbReference type="PROSITE" id="PS50011"/>
    </source>
</evidence>
<organism evidence="7 8">
    <name type="scientific">Blastopirellula marina</name>
    <dbReference type="NCBI Taxonomy" id="124"/>
    <lineage>
        <taxon>Bacteria</taxon>
        <taxon>Pseudomonadati</taxon>
        <taxon>Planctomycetota</taxon>
        <taxon>Planctomycetia</taxon>
        <taxon>Pirellulales</taxon>
        <taxon>Pirellulaceae</taxon>
        <taxon>Blastopirellula</taxon>
    </lineage>
</organism>
<dbReference type="SUPFAM" id="SSF56112">
    <property type="entry name" value="Protein kinase-like (PK-like)"/>
    <property type="match status" value="1"/>
</dbReference>
<proteinExistence type="predicted"/>
<feature type="transmembrane region" description="Helical" evidence="5">
    <location>
        <begin position="335"/>
        <end position="354"/>
    </location>
</feature>
<keyword evidence="5" id="KW-0472">Membrane</keyword>
<evidence type="ECO:0000313" key="8">
    <source>
        <dbReference type="Proteomes" id="UP000239388"/>
    </source>
</evidence>
<keyword evidence="1" id="KW-0808">Transferase</keyword>
<keyword evidence="3" id="KW-0418">Kinase</keyword>
<dbReference type="GO" id="GO:0005524">
    <property type="term" value="F:ATP binding"/>
    <property type="evidence" value="ECO:0007669"/>
    <property type="project" value="UniProtKB-KW"/>
</dbReference>
<dbReference type="Gene3D" id="3.30.200.20">
    <property type="entry name" value="Phosphorylase Kinase, domain 1"/>
    <property type="match status" value="1"/>
</dbReference>
<keyword evidence="4" id="KW-0067">ATP-binding</keyword>
<evidence type="ECO:0000256" key="5">
    <source>
        <dbReference type="SAM" id="Phobius"/>
    </source>
</evidence>
<dbReference type="PANTHER" id="PTHR43289:SF34">
    <property type="entry name" value="SERINE_THREONINE-PROTEIN KINASE YBDM-RELATED"/>
    <property type="match status" value="1"/>
</dbReference>
<evidence type="ECO:0000256" key="2">
    <source>
        <dbReference type="ARBA" id="ARBA00022741"/>
    </source>
</evidence>
<dbReference type="PANTHER" id="PTHR43289">
    <property type="entry name" value="MITOGEN-ACTIVATED PROTEIN KINASE KINASE KINASE 20-RELATED"/>
    <property type="match status" value="1"/>
</dbReference>
<dbReference type="InterPro" id="IPR011009">
    <property type="entry name" value="Kinase-like_dom_sf"/>
</dbReference>
<protein>
    <recommendedName>
        <fullName evidence="6">Protein kinase domain-containing protein</fullName>
    </recommendedName>
</protein>
<feature type="domain" description="Protein kinase" evidence="6">
    <location>
        <begin position="14"/>
        <end position="297"/>
    </location>
</feature>
<gene>
    <name evidence="7" type="ORF">C5Y98_14150</name>
</gene>
<evidence type="ECO:0000256" key="4">
    <source>
        <dbReference type="ARBA" id="ARBA00022840"/>
    </source>
</evidence>
<evidence type="ECO:0000313" key="7">
    <source>
        <dbReference type="EMBL" id="PQO35497.1"/>
    </source>
</evidence>
<sequence length="551" mass="61757">MKKTMVTLSRLGPFALENRLDRRHDTEIFRAVHLKQHRQAAIQILPARYAADPVGRKQLQARSELLKKLNHPNIVRCYGAGIDESTAFLAMELVEGESLAQYMDDRMSMMWGVILDIAQQICAGMEFAHSRGICHLRLNPCCVLLAGEGLKHPDLPLEVKLTNFWAGVAWRKEPVSEPTVENQQYLAPEQFDPDAELDARTDIFSLGCIMYRALSGNVPFPLAEGADIKSPERFATVPPRIGSLALDCPIWLDRLVMQMIDVDPAKRVASMEAVASALRETRTAVAAGTSSLEHAVVGNAGRNSSIETGADKKDAKRLLKKKEAKGPAGPIYERPWFLVVCLLLILGTIGYAFMPLSEQQLFDRGAKLMESTQETDWKTAEETYFLPLIEKYPDSPHAAEAQAFVDKIWIHDAETRLWRKGQLGRDYSNEGERWLAGARKLNDLGNQLGAWSQYEVMVAQLNPDSPEERPYYLIAQQEIEALKQRKIVVTDHVEVASVNDFLARADKAAEKGETEQARLIYRRILSLYDGTSQLYDQVQSAREGLANLPSK</sequence>
<reference evidence="7 8" key="1">
    <citation type="submission" date="2018-02" db="EMBL/GenBank/DDBJ databases">
        <title>Comparative genomes isolates from brazilian mangrove.</title>
        <authorList>
            <person name="Araujo J.E."/>
            <person name="Taketani R.G."/>
            <person name="Silva M.C.P."/>
            <person name="Loureco M.V."/>
            <person name="Andreote F.D."/>
        </authorList>
    </citation>
    <scope>NUCLEOTIDE SEQUENCE [LARGE SCALE GENOMIC DNA]</scope>
    <source>
        <strain evidence="7 8">NAP PRIS-MGV</strain>
    </source>
</reference>
<evidence type="ECO:0000256" key="3">
    <source>
        <dbReference type="ARBA" id="ARBA00022777"/>
    </source>
</evidence>
<dbReference type="EMBL" id="PUIB01000015">
    <property type="protein sequence ID" value="PQO35497.1"/>
    <property type="molecule type" value="Genomic_DNA"/>
</dbReference>
<dbReference type="Gene3D" id="1.10.510.10">
    <property type="entry name" value="Transferase(Phosphotransferase) domain 1"/>
    <property type="match status" value="1"/>
</dbReference>
<comment type="caution">
    <text evidence="7">The sequence shown here is derived from an EMBL/GenBank/DDBJ whole genome shotgun (WGS) entry which is preliminary data.</text>
</comment>
<evidence type="ECO:0000256" key="1">
    <source>
        <dbReference type="ARBA" id="ARBA00022679"/>
    </source>
</evidence>
<dbReference type="AlphaFoldDB" id="A0A2S8FTK7"/>
<dbReference type="PROSITE" id="PS50011">
    <property type="entry name" value="PROTEIN_KINASE_DOM"/>
    <property type="match status" value="1"/>
</dbReference>
<name>A0A2S8FTK7_9BACT</name>
<dbReference type="InterPro" id="IPR000719">
    <property type="entry name" value="Prot_kinase_dom"/>
</dbReference>
<accession>A0A2S8FTK7</accession>
<keyword evidence="2" id="KW-0547">Nucleotide-binding</keyword>
<keyword evidence="5" id="KW-0812">Transmembrane</keyword>
<dbReference type="Pfam" id="PF00069">
    <property type="entry name" value="Pkinase"/>
    <property type="match status" value="1"/>
</dbReference>